<evidence type="ECO:0000256" key="1">
    <source>
        <dbReference type="SAM" id="MobiDB-lite"/>
    </source>
</evidence>
<organism evidence="2 3">
    <name type="scientific">Colletotrichum kahawae</name>
    <name type="common">Coffee berry disease fungus</name>
    <dbReference type="NCBI Taxonomy" id="34407"/>
    <lineage>
        <taxon>Eukaryota</taxon>
        <taxon>Fungi</taxon>
        <taxon>Dikarya</taxon>
        <taxon>Ascomycota</taxon>
        <taxon>Pezizomycotina</taxon>
        <taxon>Sordariomycetes</taxon>
        <taxon>Hypocreomycetidae</taxon>
        <taxon>Glomerellales</taxon>
        <taxon>Glomerellaceae</taxon>
        <taxon>Colletotrichum</taxon>
        <taxon>Colletotrichum gloeosporioides species complex</taxon>
    </lineage>
</organism>
<evidence type="ECO:0000313" key="2">
    <source>
        <dbReference type="EMBL" id="KAK2773310.1"/>
    </source>
</evidence>
<keyword evidence="3" id="KW-1185">Reference proteome</keyword>
<feature type="region of interest" description="Disordered" evidence="1">
    <location>
        <begin position="42"/>
        <end position="68"/>
    </location>
</feature>
<dbReference type="Proteomes" id="UP001281614">
    <property type="component" value="Unassembled WGS sequence"/>
</dbReference>
<accession>A0AAE0DAW0</accession>
<sequence>MQKGGDLARSTRYLYPHCISAASGGDYKPVYGYGHSHGHGHDNYAHTRFPQAGNGVNNDNGAGMTLAG</sequence>
<comment type="caution">
    <text evidence="2">The sequence shown here is derived from an EMBL/GenBank/DDBJ whole genome shotgun (WGS) entry which is preliminary data.</text>
</comment>
<proteinExistence type="predicted"/>
<name>A0AAE0DAW0_COLKA</name>
<dbReference type="EMBL" id="VYYT01000057">
    <property type="protein sequence ID" value="KAK2773310.1"/>
    <property type="molecule type" value="Genomic_DNA"/>
</dbReference>
<evidence type="ECO:0000313" key="3">
    <source>
        <dbReference type="Proteomes" id="UP001281614"/>
    </source>
</evidence>
<reference evidence="2" key="1">
    <citation type="submission" date="2023-02" db="EMBL/GenBank/DDBJ databases">
        <title>Colletotrichum kahawae CIFC_Que2 genome sequencing and assembly.</title>
        <authorList>
            <person name="Baroncelli R."/>
        </authorList>
    </citation>
    <scope>NUCLEOTIDE SEQUENCE</scope>
    <source>
        <strain evidence="2">CIFC_Que2</strain>
    </source>
</reference>
<gene>
    <name evidence="2" type="ORF">CKAH01_03770</name>
</gene>
<dbReference type="AlphaFoldDB" id="A0AAE0DAW0"/>
<protein>
    <submittedName>
        <fullName evidence="2">Uncharacterized protein</fullName>
    </submittedName>
</protein>
<feature type="compositionally biased region" description="Low complexity" evidence="1">
    <location>
        <begin position="52"/>
        <end position="68"/>
    </location>
</feature>